<dbReference type="AlphaFoldDB" id="B8CEQ8"/>
<proteinExistence type="inferred from homology"/>
<dbReference type="InterPro" id="IPR004143">
    <property type="entry name" value="BPL_LPL_catalytic"/>
</dbReference>
<gene>
    <name evidence="10" type="primary">lipB_1</name>
    <name evidence="10" type="ORF">THAPSDRAFT_264690</name>
</gene>
<evidence type="ECO:0000256" key="4">
    <source>
        <dbReference type="ARBA" id="ARBA00022679"/>
    </source>
</evidence>
<dbReference type="InterPro" id="IPR020605">
    <property type="entry name" value="Octanoyltransferase_CS"/>
</dbReference>
<keyword evidence="4" id="KW-0808">Transferase</keyword>
<keyword evidence="6" id="KW-0012">Acyltransferase</keyword>
<dbReference type="HAMAP" id="MF_00013">
    <property type="entry name" value="LipB"/>
    <property type="match status" value="1"/>
</dbReference>
<dbReference type="EC" id="2.3.1.181" evidence="3"/>
<comment type="similarity">
    <text evidence="7">Belongs to the cyclin family.</text>
</comment>
<dbReference type="GeneID" id="7443353"/>
<evidence type="ECO:0000259" key="9">
    <source>
        <dbReference type="PROSITE" id="PS51733"/>
    </source>
</evidence>
<feature type="non-terminal residue" evidence="10">
    <location>
        <position position="669"/>
    </location>
</feature>
<dbReference type="GO" id="GO:0005739">
    <property type="term" value="C:mitochondrion"/>
    <property type="evidence" value="ECO:0000318"/>
    <property type="project" value="GO_Central"/>
</dbReference>
<name>B8CEQ8_THAPS</name>
<evidence type="ECO:0000256" key="7">
    <source>
        <dbReference type="RuleBase" id="RU000383"/>
    </source>
</evidence>
<dbReference type="FunFam" id="1.10.472.10:FF:000093">
    <property type="entry name" value="Predicted protein"/>
    <property type="match status" value="1"/>
</dbReference>
<dbReference type="PANTHER" id="PTHR10993:SF7">
    <property type="entry name" value="LIPOYLTRANSFERASE 2, MITOCHONDRIAL-RELATED"/>
    <property type="match status" value="1"/>
</dbReference>
<evidence type="ECO:0000313" key="11">
    <source>
        <dbReference type="Proteomes" id="UP000001449"/>
    </source>
</evidence>
<comment type="pathway">
    <text evidence="1">Protein modification; protein lipoylation via endogenous pathway; protein N(6)-(lipoyl)lysine from octanoyl-[acyl-carrier-protein]: step 1/2.</text>
</comment>
<dbReference type="SMART" id="SM00385">
    <property type="entry name" value="CYCLIN"/>
    <property type="match status" value="1"/>
</dbReference>
<dbReference type="PROSITE" id="PS51733">
    <property type="entry name" value="BPL_LPL_CATALYTIC"/>
    <property type="match status" value="1"/>
</dbReference>
<evidence type="ECO:0000256" key="1">
    <source>
        <dbReference type="ARBA" id="ARBA00004821"/>
    </source>
</evidence>
<dbReference type="Gene3D" id="1.10.472.10">
    <property type="entry name" value="Cyclin-like"/>
    <property type="match status" value="2"/>
</dbReference>
<protein>
    <recommendedName>
        <fullName evidence="3">lipoyl(octanoyl) transferase</fullName>
        <ecNumber evidence="3">2.3.1.181</ecNumber>
    </recommendedName>
</protein>
<keyword evidence="11" id="KW-1185">Reference proteome</keyword>
<dbReference type="InParanoid" id="B8CEQ8"/>
<feature type="region of interest" description="Disordered" evidence="8">
    <location>
        <begin position="32"/>
        <end position="53"/>
    </location>
</feature>
<sequence>MRRQEGLYYTCIDYLAKDWQAALTIAANAAGTVPPRETEEEDANEDGSSSSSSEISEFWREKICEWCYQVVDHFDFNREIVSVTMSYLDRYLATRSVNRRIFQLAAMTCLYLAIKLFEPGKIRLSALIDLSRGYFLEEHIVAMEDSVLQALGWHVHPPTPFAFVREFMPLVTHTITNRKRHDISELARFLTELSVCDYWFLARKHSSIALSSILYAMELQGEEVVDPKYKVLFLSKVVAAGLDITYDQEVIHCYERLKEMYVAGGYTPINAPPPAGEFAAAAQPSERIATVSPTSPLEQMEEEANNSSNMTVEKCDHRHWKDKSAEGVNINVIGERKDLGDEDAPLRTCAKVERGKRSCCRLEPRARPTDTWQRPSKRRRDSATNDDDDDKKSLTTLLYVVLKYHTSRCHRDTSIGAAAHQCGIISLSSDGRTIPYARGWAWQHVLLERRLTTNNAIIHNSQYNKDWLLLFEHDPVYTLGRGASEDHLTFLNNGSLNNADKDATLQRLPPIYRIERGGEVTYHGPGQLVLYPLLNLRHSAFKQDLHWYLRNIEEVVIQTLNEFGIDSNRDSINTGVWVGQNKIAAVGVSSSRWITTHGCAINVSPNLDHFDKEIITPCGIEERGVTCINNVLREAGEGKCPSVKEVADVAVKCFGEVFGVDVEEGDPIR</sequence>
<dbReference type="Pfam" id="PF21948">
    <property type="entry name" value="LplA-B_cat"/>
    <property type="match status" value="1"/>
</dbReference>
<dbReference type="InterPro" id="IPR013763">
    <property type="entry name" value="Cyclin-like_dom"/>
</dbReference>
<accession>B8CEQ8</accession>
<dbReference type="PaxDb" id="35128-Thaps264690"/>
<reference evidence="10 11" key="1">
    <citation type="journal article" date="2004" name="Science">
        <title>The genome of the diatom Thalassiosira pseudonana: ecology, evolution, and metabolism.</title>
        <authorList>
            <person name="Armbrust E.V."/>
            <person name="Berges J.A."/>
            <person name="Bowler C."/>
            <person name="Green B.R."/>
            <person name="Martinez D."/>
            <person name="Putnam N.H."/>
            <person name="Zhou S."/>
            <person name="Allen A.E."/>
            <person name="Apt K.E."/>
            <person name="Bechner M."/>
            <person name="Brzezinski M.A."/>
            <person name="Chaal B.K."/>
            <person name="Chiovitti A."/>
            <person name="Davis A.K."/>
            <person name="Demarest M.S."/>
            <person name="Detter J.C."/>
            <person name="Glavina T."/>
            <person name="Goodstein D."/>
            <person name="Hadi M.Z."/>
            <person name="Hellsten U."/>
            <person name="Hildebrand M."/>
            <person name="Jenkins B.D."/>
            <person name="Jurka J."/>
            <person name="Kapitonov V.V."/>
            <person name="Kroger N."/>
            <person name="Lau W.W."/>
            <person name="Lane T.W."/>
            <person name="Larimer F.W."/>
            <person name="Lippmeier J.C."/>
            <person name="Lucas S."/>
            <person name="Medina M."/>
            <person name="Montsant A."/>
            <person name="Obornik M."/>
            <person name="Parker M.S."/>
            <person name="Palenik B."/>
            <person name="Pazour G.J."/>
            <person name="Richardson P.M."/>
            <person name="Rynearson T.A."/>
            <person name="Saito M.A."/>
            <person name="Schwartz D.C."/>
            <person name="Thamatrakoln K."/>
            <person name="Valentin K."/>
            <person name="Vardi A."/>
            <person name="Wilkerson F.P."/>
            <person name="Rokhsar D.S."/>
        </authorList>
    </citation>
    <scope>NUCLEOTIDE SEQUENCE [LARGE SCALE GENOMIC DNA]</scope>
    <source>
        <strain evidence="10 11">CCMP1335</strain>
    </source>
</reference>
<dbReference type="CDD" id="cd20537">
    <property type="entry name" value="CYCLIN_CCNO-like_rpt2"/>
    <property type="match status" value="1"/>
</dbReference>
<dbReference type="RefSeq" id="XP_002294584.1">
    <property type="nucleotide sequence ID" value="XM_002294548.1"/>
</dbReference>
<dbReference type="UniPathway" id="UPA00538">
    <property type="reaction ID" value="UER00592"/>
</dbReference>
<dbReference type="eggNOG" id="KOG0325">
    <property type="taxonomic scope" value="Eukaryota"/>
</dbReference>
<evidence type="ECO:0000256" key="2">
    <source>
        <dbReference type="ARBA" id="ARBA00007907"/>
    </source>
</evidence>
<dbReference type="InterPro" id="IPR000544">
    <property type="entry name" value="Octanoyltransferase"/>
</dbReference>
<dbReference type="InterPro" id="IPR006671">
    <property type="entry name" value="Cyclin_N"/>
</dbReference>
<dbReference type="Gene3D" id="3.30.930.10">
    <property type="entry name" value="Bira Bifunctional Protein, Domain 2"/>
    <property type="match status" value="1"/>
</dbReference>
<evidence type="ECO:0000313" key="10">
    <source>
        <dbReference type="EMBL" id="EED87944.1"/>
    </source>
</evidence>
<dbReference type="SUPFAM" id="SSF55681">
    <property type="entry name" value="Class II aaRS and biotin synthetases"/>
    <property type="match status" value="1"/>
</dbReference>
<dbReference type="GO" id="GO:0033819">
    <property type="term" value="F:lipoyl(octanoyl) transferase activity"/>
    <property type="evidence" value="ECO:0000318"/>
    <property type="project" value="GO_Central"/>
</dbReference>
<dbReference type="Pfam" id="PF00134">
    <property type="entry name" value="Cyclin_N"/>
    <property type="match status" value="1"/>
</dbReference>
<dbReference type="CDD" id="cd16444">
    <property type="entry name" value="LipB"/>
    <property type="match status" value="1"/>
</dbReference>
<dbReference type="Proteomes" id="UP000001449">
    <property type="component" value="Chromosome 20"/>
</dbReference>
<dbReference type="SUPFAM" id="SSF47954">
    <property type="entry name" value="Cyclin-like"/>
    <property type="match status" value="1"/>
</dbReference>
<keyword evidence="5 7" id="KW-0195">Cyclin</keyword>
<dbReference type="eggNOG" id="KOG0653">
    <property type="taxonomic scope" value="Eukaryota"/>
</dbReference>
<dbReference type="GO" id="GO:0009249">
    <property type="term" value="P:protein lipoylation"/>
    <property type="evidence" value="ECO:0007669"/>
    <property type="project" value="InterPro"/>
</dbReference>
<reference evidence="10 11" key="2">
    <citation type="journal article" date="2008" name="Nature">
        <title>The Phaeodactylum genome reveals the evolutionary history of diatom genomes.</title>
        <authorList>
            <person name="Bowler C."/>
            <person name="Allen A.E."/>
            <person name="Badger J.H."/>
            <person name="Grimwood J."/>
            <person name="Jabbari K."/>
            <person name="Kuo A."/>
            <person name="Maheswari U."/>
            <person name="Martens C."/>
            <person name="Maumus F."/>
            <person name="Otillar R.P."/>
            <person name="Rayko E."/>
            <person name="Salamov A."/>
            <person name="Vandepoele K."/>
            <person name="Beszteri B."/>
            <person name="Gruber A."/>
            <person name="Heijde M."/>
            <person name="Katinka M."/>
            <person name="Mock T."/>
            <person name="Valentin K."/>
            <person name="Verret F."/>
            <person name="Berges J.A."/>
            <person name="Brownlee C."/>
            <person name="Cadoret J.P."/>
            <person name="Chiovitti A."/>
            <person name="Choi C.J."/>
            <person name="Coesel S."/>
            <person name="De Martino A."/>
            <person name="Detter J.C."/>
            <person name="Durkin C."/>
            <person name="Falciatore A."/>
            <person name="Fournet J."/>
            <person name="Haruta M."/>
            <person name="Huysman M.J."/>
            <person name="Jenkins B.D."/>
            <person name="Jiroutova K."/>
            <person name="Jorgensen R.E."/>
            <person name="Joubert Y."/>
            <person name="Kaplan A."/>
            <person name="Kroger N."/>
            <person name="Kroth P.G."/>
            <person name="La Roche J."/>
            <person name="Lindquist E."/>
            <person name="Lommer M."/>
            <person name="Martin-Jezequel V."/>
            <person name="Lopez P.J."/>
            <person name="Lucas S."/>
            <person name="Mangogna M."/>
            <person name="McGinnis K."/>
            <person name="Medlin L.K."/>
            <person name="Montsant A."/>
            <person name="Oudot-Le Secq M.P."/>
            <person name="Napoli C."/>
            <person name="Obornik M."/>
            <person name="Parker M.S."/>
            <person name="Petit J.L."/>
            <person name="Porcel B.M."/>
            <person name="Poulsen N."/>
            <person name="Robison M."/>
            <person name="Rychlewski L."/>
            <person name="Rynearson T.A."/>
            <person name="Schmutz J."/>
            <person name="Shapiro H."/>
            <person name="Siaut M."/>
            <person name="Stanley M."/>
            <person name="Sussman M.R."/>
            <person name="Taylor A.R."/>
            <person name="Vardi A."/>
            <person name="von Dassow P."/>
            <person name="Vyverman W."/>
            <person name="Willis A."/>
            <person name="Wyrwicz L.S."/>
            <person name="Rokhsar D.S."/>
            <person name="Weissenbach J."/>
            <person name="Armbrust E.V."/>
            <person name="Green B.R."/>
            <person name="Van de Peer Y."/>
            <person name="Grigoriev I.V."/>
        </authorList>
    </citation>
    <scope>NUCLEOTIDE SEQUENCE [LARGE SCALE GENOMIC DNA]</scope>
    <source>
        <strain evidence="10 11">CCMP1335</strain>
    </source>
</reference>
<dbReference type="InterPro" id="IPR036915">
    <property type="entry name" value="Cyclin-like_sf"/>
</dbReference>
<keyword evidence="10" id="KW-0436">Ligase</keyword>
<organism evidence="10 11">
    <name type="scientific">Thalassiosira pseudonana</name>
    <name type="common">Marine diatom</name>
    <name type="synonym">Cyclotella nana</name>
    <dbReference type="NCBI Taxonomy" id="35128"/>
    <lineage>
        <taxon>Eukaryota</taxon>
        <taxon>Sar</taxon>
        <taxon>Stramenopiles</taxon>
        <taxon>Ochrophyta</taxon>
        <taxon>Bacillariophyta</taxon>
        <taxon>Coscinodiscophyceae</taxon>
        <taxon>Thalassiosirophycidae</taxon>
        <taxon>Thalassiosirales</taxon>
        <taxon>Thalassiosiraceae</taxon>
        <taxon>Thalassiosira</taxon>
    </lineage>
</organism>
<evidence type="ECO:0000256" key="5">
    <source>
        <dbReference type="ARBA" id="ARBA00023127"/>
    </source>
</evidence>
<feature type="domain" description="BPL/LPL catalytic" evidence="9">
    <location>
        <begin position="462"/>
        <end position="662"/>
    </location>
</feature>
<evidence type="ECO:0000256" key="6">
    <source>
        <dbReference type="ARBA" id="ARBA00023315"/>
    </source>
</evidence>
<comment type="similarity">
    <text evidence="2">Belongs to the LipB family.</text>
</comment>
<dbReference type="InterPro" id="IPR004367">
    <property type="entry name" value="Cyclin_C-dom"/>
</dbReference>
<dbReference type="InterPro" id="IPR045864">
    <property type="entry name" value="aa-tRNA-synth_II/BPL/LPL"/>
</dbReference>
<evidence type="ECO:0000256" key="3">
    <source>
        <dbReference type="ARBA" id="ARBA00012334"/>
    </source>
</evidence>
<feature type="region of interest" description="Disordered" evidence="8">
    <location>
        <begin position="366"/>
        <end position="390"/>
    </location>
</feature>
<dbReference type="EMBL" id="CM000652">
    <property type="protein sequence ID" value="EED87944.1"/>
    <property type="molecule type" value="Genomic_DNA"/>
</dbReference>
<dbReference type="GO" id="GO:0016874">
    <property type="term" value="F:ligase activity"/>
    <property type="evidence" value="ECO:0007669"/>
    <property type="project" value="UniProtKB-KW"/>
</dbReference>
<dbReference type="Pfam" id="PF02984">
    <property type="entry name" value="Cyclin_C"/>
    <property type="match status" value="1"/>
</dbReference>
<dbReference type="KEGG" id="tps:THAPSDRAFT_264690"/>
<dbReference type="NCBIfam" id="TIGR00214">
    <property type="entry name" value="lipB"/>
    <property type="match status" value="1"/>
</dbReference>
<dbReference type="HOGENOM" id="CLU_410798_0_0_1"/>
<evidence type="ECO:0000256" key="8">
    <source>
        <dbReference type="SAM" id="MobiDB-lite"/>
    </source>
</evidence>
<dbReference type="PANTHER" id="PTHR10993">
    <property type="entry name" value="OCTANOYLTRANSFERASE"/>
    <property type="match status" value="1"/>
</dbReference>
<dbReference type="PROSITE" id="PS01313">
    <property type="entry name" value="LIPB"/>
    <property type="match status" value="1"/>
</dbReference>
<dbReference type="STRING" id="35128.B8CEQ8"/>